<evidence type="ECO:0000256" key="1">
    <source>
        <dbReference type="SAM" id="MobiDB-lite"/>
    </source>
</evidence>
<sequence length="667" mass="73735">MDTPDHKQTMNKCIAFVRNYLTMGYGAAFADGLLNDLTLTTESSQRNRQIRHGERVFESDPRSTPRDASTGTKRHRVADIISMHQNVHDDVHSAVRQRCEVVDPATTPRLAHKSGHRRKTPLLFVRKQKAPKRRMSQQCMRCGVTCFKSLRPTPEDTLPWREQLVNRQTLTPCHNRLTWVQQNAAQAQAVLQNVATWMPPQSHSYRQPLEDRMNIPDAMFISERDEEMADNFAPDASSSVHYTPAMSADYSAQRTPEPFPMPDVHQSTVASTSMVPQVAIAAEPVDLLMHEAATVDLTQESAFDLSSINGLDVQMPALSSALTLAIEDDHAMEEPTGHEIADELENASEMALGETMRDSEDEEQANVDISAASADVRADVPIIEYVREEDVQDIILKAVEDAKRIQDALRTYLAPSVDEIDDQLDVGLPPLGFTDLGLMPMVMPFELDDYEDILAPPPTYAPGVSALVDRSKPLKTRASRFANTPYQTRSIAHASQSVSIASTLLDTETGESGPSSASFNAWGDRNEGWLGGASTQLEAAQGSEERRAARTQELAEQQKARKFANLRGRKTAWEVTEDADRQDAEKREAERRKAETAMRAMEQPIVELHRPTSSAASHSQAPRSLSSVPGPSAMTAEEMAHQTPDDLDDGAASGPSVDDLCSQFEQL</sequence>
<feature type="region of interest" description="Disordered" evidence="1">
    <location>
        <begin position="537"/>
        <end position="667"/>
    </location>
</feature>
<evidence type="ECO:0000313" key="2">
    <source>
        <dbReference type="EMBL" id="OSX62851.1"/>
    </source>
</evidence>
<feature type="region of interest" description="Disordered" evidence="1">
    <location>
        <begin position="505"/>
        <end position="524"/>
    </location>
</feature>
<feature type="compositionally biased region" description="Polar residues" evidence="1">
    <location>
        <begin position="505"/>
        <end position="519"/>
    </location>
</feature>
<reference evidence="2 3" key="1">
    <citation type="submission" date="2017-04" db="EMBL/GenBank/DDBJ databases">
        <title>Genome Sequence of the Model Brown-Rot Fungus Postia placenta SB12.</title>
        <authorList>
            <consortium name="DOE Joint Genome Institute"/>
            <person name="Gaskell J."/>
            <person name="Kersten P."/>
            <person name="Larrondo L.F."/>
            <person name="Canessa P."/>
            <person name="Martinez D."/>
            <person name="Hibbett D."/>
            <person name="Schmoll M."/>
            <person name="Kubicek C.P."/>
            <person name="Martinez A.T."/>
            <person name="Yadav J."/>
            <person name="Master E."/>
            <person name="Magnuson J.K."/>
            <person name="James T."/>
            <person name="Yaver D."/>
            <person name="Berka R."/>
            <person name="Labutti K."/>
            <person name="Lipzen A."/>
            <person name="Aerts A."/>
            <person name="Barry K."/>
            <person name="Henrissat B."/>
            <person name="Blanchette R."/>
            <person name="Grigoriev I."/>
            <person name="Cullen D."/>
        </authorList>
    </citation>
    <scope>NUCLEOTIDE SEQUENCE [LARGE SCALE GENOMIC DNA]</scope>
    <source>
        <strain evidence="2 3">MAD-698-R-SB12</strain>
    </source>
</reference>
<dbReference type="GeneID" id="36323927"/>
<organism evidence="2 3">
    <name type="scientific">Postia placenta MAD-698-R-SB12</name>
    <dbReference type="NCBI Taxonomy" id="670580"/>
    <lineage>
        <taxon>Eukaryota</taxon>
        <taxon>Fungi</taxon>
        <taxon>Dikarya</taxon>
        <taxon>Basidiomycota</taxon>
        <taxon>Agaricomycotina</taxon>
        <taxon>Agaricomycetes</taxon>
        <taxon>Polyporales</taxon>
        <taxon>Adustoporiaceae</taxon>
        <taxon>Rhodonia</taxon>
    </lineage>
</organism>
<proteinExistence type="predicted"/>
<gene>
    <name evidence="2" type="ORF">POSPLADRAFT_1046243</name>
</gene>
<dbReference type="RefSeq" id="XP_024339645.1">
    <property type="nucleotide sequence ID" value="XM_024478977.1"/>
</dbReference>
<name>A0A1X6N2K1_9APHY</name>
<feature type="region of interest" description="Disordered" evidence="1">
    <location>
        <begin position="45"/>
        <end position="73"/>
    </location>
</feature>
<evidence type="ECO:0000313" key="3">
    <source>
        <dbReference type="Proteomes" id="UP000194127"/>
    </source>
</evidence>
<accession>A0A1X6N2K1</accession>
<keyword evidence="3" id="KW-1185">Reference proteome</keyword>
<dbReference type="OrthoDB" id="10281851at2759"/>
<dbReference type="AlphaFoldDB" id="A0A1X6N2K1"/>
<feature type="compositionally biased region" description="Basic and acidic residues" evidence="1">
    <location>
        <begin position="51"/>
        <end position="65"/>
    </location>
</feature>
<feature type="compositionally biased region" description="Polar residues" evidence="1">
    <location>
        <begin position="611"/>
        <end position="629"/>
    </location>
</feature>
<feature type="compositionally biased region" description="Basic residues" evidence="1">
    <location>
        <begin position="560"/>
        <end position="570"/>
    </location>
</feature>
<dbReference type="EMBL" id="KZ110596">
    <property type="protein sequence ID" value="OSX62851.1"/>
    <property type="molecule type" value="Genomic_DNA"/>
</dbReference>
<protein>
    <submittedName>
        <fullName evidence="2">Uncharacterized protein</fullName>
    </submittedName>
</protein>
<feature type="compositionally biased region" description="Basic and acidic residues" evidence="1">
    <location>
        <begin position="578"/>
        <end position="596"/>
    </location>
</feature>
<dbReference type="Proteomes" id="UP000194127">
    <property type="component" value="Unassembled WGS sequence"/>
</dbReference>